<keyword evidence="7" id="KW-0732">Signal</keyword>
<evidence type="ECO:0000256" key="4">
    <source>
        <dbReference type="ARBA" id="ARBA00022989"/>
    </source>
</evidence>
<keyword evidence="3 6" id="KW-0812">Transmembrane</keyword>
<dbReference type="InterPro" id="IPR030417">
    <property type="entry name" value="MS4A"/>
</dbReference>
<feature type="transmembrane region" description="Helical" evidence="6">
    <location>
        <begin position="109"/>
        <end position="131"/>
    </location>
</feature>
<evidence type="ECO:0000256" key="1">
    <source>
        <dbReference type="ARBA" id="ARBA00004141"/>
    </source>
</evidence>
<dbReference type="OMA" id="PLCACYD"/>
<protein>
    <submittedName>
        <fullName evidence="8">Uncharacterized protein</fullName>
    </submittedName>
</protein>
<dbReference type="AlphaFoldDB" id="A0A974I2R2"/>
<feature type="transmembrane region" description="Helical" evidence="6">
    <location>
        <begin position="48"/>
        <end position="72"/>
    </location>
</feature>
<evidence type="ECO:0000256" key="2">
    <source>
        <dbReference type="ARBA" id="ARBA00009565"/>
    </source>
</evidence>
<organism evidence="8 9">
    <name type="scientific">Xenopus laevis</name>
    <name type="common">African clawed frog</name>
    <dbReference type="NCBI Taxonomy" id="8355"/>
    <lineage>
        <taxon>Eukaryota</taxon>
        <taxon>Metazoa</taxon>
        <taxon>Chordata</taxon>
        <taxon>Craniata</taxon>
        <taxon>Vertebrata</taxon>
        <taxon>Euteleostomi</taxon>
        <taxon>Amphibia</taxon>
        <taxon>Batrachia</taxon>
        <taxon>Anura</taxon>
        <taxon>Pipoidea</taxon>
        <taxon>Pipidae</taxon>
        <taxon>Xenopodinae</taxon>
        <taxon>Xenopus</taxon>
        <taxon>Xenopus</taxon>
    </lineage>
</organism>
<evidence type="ECO:0000313" key="8">
    <source>
        <dbReference type="EMBL" id="OCT99782.1"/>
    </source>
</evidence>
<dbReference type="InterPro" id="IPR007237">
    <property type="entry name" value="CD20-like"/>
</dbReference>
<keyword evidence="5 6" id="KW-0472">Membrane</keyword>
<sequence length="258" mass="28723">MCSLCIMFISVLFCIIRSQQVCHLCKRKEISIAFPMDRYRYFIFNHRSMVVLGILQIACAGISIVSGFMDGAFRRESTLGRTRAPLWAGLIMTIPGVLAIFSSQKKNPVLVNALIAASIFSCFTTVIVIVYSSLTLGYGEDDDDIFSAPAHVIHARFILGKLVQGANIAMLIASVSSLCIALSIAYMSCRSLPHCMCYDDITGMDWLHPEHEQPQTVELVCTFRGGDERIFNSASQFTDCSVETEEEFSRPPPYVRFS</sequence>
<dbReference type="Pfam" id="PF04103">
    <property type="entry name" value="CD20"/>
    <property type="match status" value="1"/>
</dbReference>
<reference evidence="9" key="1">
    <citation type="journal article" date="2016" name="Nature">
        <title>Genome evolution in the allotetraploid frog Xenopus laevis.</title>
        <authorList>
            <person name="Session A.M."/>
            <person name="Uno Y."/>
            <person name="Kwon T."/>
            <person name="Chapman J.A."/>
            <person name="Toyoda A."/>
            <person name="Takahashi S."/>
            <person name="Fukui A."/>
            <person name="Hikosaka A."/>
            <person name="Suzuki A."/>
            <person name="Kondo M."/>
            <person name="van Heeringen S.J."/>
            <person name="Quigley I."/>
            <person name="Heinz S."/>
            <person name="Ogino H."/>
            <person name="Ochi H."/>
            <person name="Hellsten U."/>
            <person name="Lyons J.B."/>
            <person name="Simakov O."/>
            <person name="Putnam N."/>
            <person name="Stites J."/>
            <person name="Kuroki Y."/>
            <person name="Tanaka T."/>
            <person name="Michiue T."/>
            <person name="Watanabe M."/>
            <person name="Bogdanovic O."/>
            <person name="Lister R."/>
            <person name="Georgiou G."/>
            <person name="Paranjpe S.S."/>
            <person name="van Kruijsbergen I."/>
            <person name="Shu S."/>
            <person name="Carlson J."/>
            <person name="Kinoshita T."/>
            <person name="Ohta Y."/>
            <person name="Mawaribuchi S."/>
            <person name="Jenkins J."/>
            <person name="Grimwood J."/>
            <person name="Schmutz J."/>
            <person name="Mitros T."/>
            <person name="Mozaffari S.V."/>
            <person name="Suzuki Y."/>
            <person name="Haramoto Y."/>
            <person name="Yamamoto T.S."/>
            <person name="Takagi C."/>
            <person name="Heald R."/>
            <person name="Miller K."/>
            <person name="Haudenschild C."/>
            <person name="Kitzman J."/>
            <person name="Nakayama T."/>
            <person name="Izutsu Y."/>
            <person name="Robert J."/>
            <person name="Fortriede J."/>
            <person name="Burns K."/>
            <person name="Lotay V."/>
            <person name="Karimi K."/>
            <person name="Yasuoka Y."/>
            <person name="Dichmann D.S."/>
            <person name="Flajnik M.F."/>
            <person name="Houston D.W."/>
            <person name="Shendure J."/>
            <person name="DuPasquier L."/>
            <person name="Vize P.D."/>
            <person name="Zorn A.M."/>
            <person name="Ito M."/>
            <person name="Marcotte E.M."/>
            <person name="Wallingford J.B."/>
            <person name="Ito Y."/>
            <person name="Asashima M."/>
            <person name="Ueno N."/>
            <person name="Matsuda Y."/>
            <person name="Veenstra G.J."/>
            <person name="Fujiyama A."/>
            <person name="Harland R.M."/>
            <person name="Taira M."/>
            <person name="Rokhsar D.S."/>
        </authorList>
    </citation>
    <scope>NUCLEOTIDE SEQUENCE [LARGE SCALE GENOMIC DNA]</scope>
    <source>
        <strain evidence="9">J</strain>
    </source>
</reference>
<feature type="chain" id="PRO_5037171397" evidence="7">
    <location>
        <begin position="19"/>
        <end position="258"/>
    </location>
</feature>
<feature type="transmembrane region" description="Helical" evidence="6">
    <location>
        <begin position="166"/>
        <end position="187"/>
    </location>
</feature>
<comment type="similarity">
    <text evidence="2">Belongs to the MS4A family.</text>
</comment>
<feature type="signal peptide" evidence="7">
    <location>
        <begin position="1"/>
        <end position="18"/>
    </location>
</feature>
<keyword evidence="4 6" id="KW-1133">Transmembrane helix</keyword>
<accession>A0A974I2R2</accession>
<dbReference type="PANTHER" id="PTHR23320:SF170">
    <property type="entry name" value="MEMBRANE SPANNING 4-DOMAINS A12"/>
    <property type="match status" value="1"/>
</dbReference>
<proteinExistence type="inferred from homology"/>
<evidence type="ECO:0000256" key="5">
    <source>
        <dbReference type="ARBA" id="ARBA00023136"/>
    </source>
</evidence>
<evidence type="ECO:0000313" key="9">
    <source>
        <dbReference type="Proteomes" id="UP000694892"/>
    </source>
</evidence>
<evidence type="ECO:0000256" key="7">
    <source>
        <dbReference type="SAM" id="SignalP"/>
    </source>
</evidence>
<name>A0A974I2R2_XENLA</name>
<evidence type="ECO:0000256" key="6">
    <source>
        <dbReference type="SAM" id="Phobius"/>
    </source>
</evidence>
<dbReference type="Proteomes" id="UP000694892">
    <property type="component" value="Chromosome 1L"/>
</dbReference>
<gene>
    <name evidence="8" type="ORF">XELAEV_18005563mg</name>
</gene>
<dbReference type="EMBL" id="CM004466">
    <property type="protein sequence ID" value="OCT99782.1"/>
    <property type="molecule type" value="Genomic_DNA"/>
</dbReference>
<dbReference type="GO" id="GO:0016020">
    <property type="term" value="C:membrane"/>
    <property type="evidence" value="ECO:0007669"/>
    <property type="project" value="UniProtKB-SubCell"/>
</dbReference>
<dbReference type="PANTHER" id="PTHR23320">
    <property type="entry name" value="MEMBRANE-SPANNING 4-DOMAINS SUBFAMILY A MS4A -RELATED"/>
    <property type="match status" value="1"/>
</dbReference>
<feature type="transmembrane region" description="Helical" evidence="6">
    <location>
        <begin position="84"/>
        <end position="103"/>
    </location>
</feature>
<evidence type="ECO:0000256" key="3">
    <source>
        <dbReference type="ARBA" id="ARBA00022692"/>
    </source>
</evidence>
<comment type="subcellular location">
    <subcellularLocation>
        <location evidence="1">Membrane</location>
        <topology evidence="1">Multi-pass membrane protein</topology>
    </subcellularLocation>
</comment>